<organism evidence="7 8">
    <name type="scientific">Parachitinimonas caeni</name>
    <dbReference type="NCBI Taxonomy" id="3031301"/>
    <lineage>
        <taxon>Bacteria</taxon>
        <taxon>Pseudomonadati</taxon>
        <taxon>Pseudomonadota</taxon>
        <taxon>Betaproteobacteria</taxon>
        <taxon>Neisseriales</taxon>
        <taxon>Chitinibacteraceae</taxon>
        <taxon>Parachitinimonas</taxon>
    </lineage>
</organism>
<comment type="caution">
    <text evidence="7">The sequence shown here is derived from an EMBL/GenBank/DDBJ whole genome shotgun (WGS) entry which is preliminary data.</text>
</comment>
<keyword evidence="5" id="KW-0411">Iron-sulfur</keyword>
<proteinExistence type="predicted"/>
<evidence type="ECO:0000256" key="3">
    <source>
        <dbReference type="ARBA" id="ARBA00022723"/>
    </source>
</evidence>
<dbReference type="PROSITE" id="PS51918">
    <property type="entry name" value="RADICAL_SAM"/>
    <property type="match status" value="1"/>
</dbReference>
<feature type="domain" description="Radical SAM core" evidence="6">
    <location>
        <begin position="237"/>
        <end position="455"/>
    </location>
</feature>
<keyword evidence="3" id="KW-0479">Metal-binding</keyword>
<name>A0ABT7E3K9_9NEIS</name>
<dbReference type="PANTHER" id="PTHR43409:SF16">
    <property type="entry name" value="SLR0320 PROTEIN"/>
    <property type="match status" value="1"/>
</dbReference>
<accession>A0ABT7E3K9</accession>
<evidence type="ECO:0000256" key="2">
    <source>
        <dbReference type="ARBA" id="ARBA00022691"/>
    </source>
</evidence>
<evidence type="ECO:0000259" key="6">
    <source>
        <dbReference type="PROSITE" id="PS51918"/>
    </source>
</evidence>
<evidence type="ECO:0000256" key="4">
    <source>
        <dbReference type="ARBA" id="ARBA00023004"/>
    </source>
</evidence>
<sequence length="559" mass="62764">MTRFKVMIITGGLISEKDSSFGHALYKQLLQWRSSEHAWLDLAIKLAIGEPLVRARLARRLARHASWKPTVEAFFAQSDNLHTPELTEVLLATLLQQSGLAFDTLSYADLFSQPKQAAAKLVDCTAIFASTTLLRDLAEVEVVVQRLRPSGKPIILGGALLGSLHPDWQDLDGVDTLAIGYGEYLIPALADYIRSGFTQLVPPLGGRLQQRGRTKLLFSGLPAGRSLDALPEADWRLAGRPLRMVYYESVRGCPYRCSFCNYPYLFEDERFRYKSAERMADDWQRLREQLGVEFVTCLDSLFTLPRRRLTAFCEALIRRNVGMRWICYARADDLADRHIVQLMQAAGAHQVQIGIESGVQSQLDNMNKRCTVAANRQALDNCRELGLTSVVSLIVGYPGETADTLQQTYALLAETRPDFYFLATFSTRIADVPVLSPFNRARFGLRTSDDRRTTAPYWAHRSMDCREAVGHARALHRQIMQAGISLNAALFYPGMLDYHASQRADLLAFQREAISTHTWAAGLLDLGWNWVDRRLAADLAQHLAPAEDTPIIIPIQARP</sequence>
<protein>
    <submittedName>
        <fullName evidence="7">Radical SAM protein</fullName>
    </submittedName>
</protein>
<dbReference type="SFLD" id="SFLDG01082">
    <property type="entry name" value="B12-binding_domain_containing"/>
    <property type="match status" value="1"/>
</dbReference>
<gene>
    <name evidence="7" type="ORF">PZA18_22935</name>
</gene>
<dbReference type="InterPro" id="IPR051198">
    <property type="entry name" value="BchE-like"/>
</dbReference>
<keyword evidence="2" id="KW-0949">S-adenosyl-L-methionine</keyword>
<dbReference type="InterPro" id="IPR023404">
    <property type="entry name" value="rSAM_horseshoe"/>
</dbReference>
<evidence type="ECO:0000313" key="7">
    <source>
        <dbReference type="EMBL" id="MDK2126903.1"/>
    </source>
</evidence>
<reference evidence="7" key="1">
    <citation type="submission" date="2023-03" db="EMBL/GenBank/DDBJ databases">
        <title>Chitinimonas shenzhenensis gen. nov., sp. nov., a novel member of family Burkholderiaceae isolated from activated sludge collected in Shen Zhen, China.</title>
        <authorList>
            <person name="Wang X."/>
        </authorList>
    </citation>
    <scope>NUCLEOTIDE SEQUENCE</scope>
    <source>
        <strain evidence="7">DQS-5</strain>
    </source>
</reference>
<dbReference type="SFLD" id="SFLDS00029">
    <property type="entry name" value="Radical_SAM"/>
    <property type="match status" value="1"/>
</dbReference>
<dbReference type="SUPFAM" id="SSF102114">
    <property type="entry name" value="Radical SAM enzymes"/>
    <property type="match status" value="1"/>
</dbReference>
<comment type="cofactor">
    <cofactor evidence="1">
        <name>[4Fe-4S] cluster</name>
        <dbReference type="ChEBI" id="CHEBI:49883"/>
    </cofactor>
</comment>
<evidence type="ECO:0000256" key="5">
    <source>
        <dbReference type="ARBA" id="ARBA00023014"/>
    </source>
</evidence>
<dbReference type="CDD" id="cd01335">
    <property type="entry name" value="Radical_SAM"/>
    <property type="match status" value="1"/>
</dbReference>
<dbReference type="InterPro" id="IPR034466">
    <property type="entry name" value="Methyltransferase_Class_B"/>
</dbReference>
<dbReference type="InterPro" id="IPR058240">
    <property type="entry name" value="rSAM_sf"/>
</dbReference>
<evidence type="ECO:0000313" key="8">
    <source>
        <dbReference type="Proteomes" id="UP001172778"/>
    </source>
</evidence>
<evidence type="ECO:0000256" key="1">
    <source>
        <dbReference type="ARBA" id="ARBA00001966"/>
    </source>
</evidence>
<dbReference type="SMART" id="SM00729">
    <property type="entry name" value="Elp3"/>
    <property type="match status" value="1"/>
</dbReference>
<dbReference type="InterPro" id="IPR007197">
    <property type="entry name" value="rSAM"/>
</dbReference>
<keyword evidence="4" id="KW-0408">Iron</keyword>
<dbReference type="SFLD" id="SFLDG01123">
    <property type="entry name" value="methyltransferase_(Class_B)"/>
    <property type="match status" value="1"/>
</dbReference>
<dbReference type="Pfam" id="PF04055">
    <property type="entry name" value="Radical_SAM"/>
    <property type="match status" value="1"/>
</dbReference>
<keyword evidence="8" id="KW-1185">Reference proteome</keyword>
<dbReference type="RefSeq" id="WP_284103223.1">
    <property type="nucleotide sequence ID" value="NZ_JARRAF010000064.1"/>
</dbReference>
<dbReference type="Gene3D" id="3.80.30.20">
    <property type="entry name" value="tm_1862 like domain"/>
    <property type="match status" value="1"/>
</dbReference>
<dbReference type="Proteomes" id="UP001172778">
    <property type="component" value="Unassembled WGS sequence"/>
</dbReference>
<dbReference type="PANTHER" id="PTHR43409">
    <property type="entry name" value="ANAEROBIC MAGNESIUM-PROTOPORPHYRIN IX MONOMETHYL ESTER CYCLASE-RELATED"/>
    <property type="match status" value="1"/>
</dbReference>
<dbReference type="EMBL" id="JARRAF010000064">
    <property type="protein sequence ID" value="MDK2126903.1"/>
    <property type="molecule type" value="Genomic_DNA"/>
</dbReference>
<dbReference type="InterPro" id="IPR006638">
    <property type="entry name" value="Elp3/MiaA/NifB-like_rSAM"/>
</dbReference>